<dbReference type="Gene3D" id="3.10.129.10">
    <property type="entry name" value="Hotdog Thioesterase"/>
    <property type="match status" value="1"/>
</dbReference>
<dbReference type="InterPro" id="IPR040170">
    <property type="entry name" value="Cytosol_ACT"/>
</dbReference>
<comment type="similarity">
    <text evidence="1">Belongs to the acyl coenzyme A hydrolase family.</text>
</comment>
<name>A0ABZ0HZT0_9GAMM</name>
<gene>
    <name evidence="5" type="ORF">R0135_11595</name>
</gene>
<dbReference type="CDD" id="cd03442">
    <property type="entry name" value="BFIT_BACH"/>
    <property type="match status" value="1"/>
</dbReference>
<dbReference type="Pfam" id="PF03061">
    <property type="entry name" value="4HBT"/>
    <property type="match status" value="1"/>
</dbReference>
<dbReference type="InterPro" id="IPR033120">
    <property type="entry name" value="HOTDOG_ACOT"/>
</dbReference>
<dbReference type="RefSeq" id="WP_407347022.1">
    <property type="nucleotide sequence ID" value="NZ_CP136864.1"/>
</dbReference>
<protein>
    <submittedName>
        <fullName evidence="5">Acyl-CoA thioesterase</fullName>
        <ecNumber evidence="5">3.1.2.20</ecNumber>
    </submittedName>
</protein>
<evidence type="ECO:0000259" key="4">
    <source>
        <dbReference type="PROSITE" id="PS51770"/>
    </source>
</evidence>
<dbReference type="Proteomes" id="UP001626537">
    <property type="component" value="Chromosome"/>
</dbReference>
<keyword evidence="6" id="KW-1185">Reference proteome</keyword>
<dbReference type="PANTHER" id="PTHR11049">
    <property type="entry name" value="ACYL COENZYME A THIOESTER HYDROLASE"/>
    <property type="match status" value="1"/>
</dbReference>
<dbReference type="EC" id="3.1.2.20" evidence="5"/>
<dbReference type="InterPro" id="IPR006683">
    <property type="entry name" value="Thioestr_dom"/>
</dbReference>
<evidence type="ECO:0000256" key="3">
    <source>
        <dbReference type="PROSITE-ProRule" id="PRU01106"/>
    </source>
</evidence>
<accession>A0ABZ0HZT0</accession>
<sequence length="131" mass="14027">MSDIDSTPLPQGELALQTIAMPKDTNASGDIFGGWLLSQMDLAGAITAGEVAKGRVATVAIDGMAFITPVHVGAVVSCYCDVIEIGRSSVRIMVEVWINSPHDGEPIKVTEGEFVFVAIDEQRRTRTITHN</sequence>
<dbReference type="PANTHER" id="PTHR11049:SF5">
    <property type="entry name" value="ACYL-COA THIOESTER HYDROLASE YCIA"/>
    <property type="match status" value="1"/>
</dbReference>
<dbReference type="PROSITE" id="PS51770">
    <property type="entry name" value="HOTDOG_ACOT"/>
    <property type="match status" value="1"/>
</dbReference>
<dbReference type="SUPFAM" id="SSF54637">
    <property type="entry name" value="Thioesterase/thiol ester dehydrase-isomerase"/>
    <property type="match status" value="1"/>
</dbReference>
<evidence type="ECO:0000313" key="5">
    <source>
        <dbReference type="EMBL" id="WOJ92426.1"/>
    </source>
</evidence>
<reference evidence="5 6" key="1">
    <citation type="submission" date="2023-10" db="EMBL/GenBank/DDBJ databases">
        <title>Two novel species belonging to the OM43/NOR5 clade.</title>
        <authorList>
            <person name="Park M."/>
        </authorList>
    </citation>
    <scope>NUCLEOTIDE SEQUENCE [LARGE SCALE GENOMIC DNA]</scope>
    <source>
        <strain evidence="5 6">IMCC43200</strain>
    </source>
</reference>
<keyword evidence="2 3" id="KW-0378">Hydrolase</keyword>
<dbReference type="InterPro" id="IPR029069">
    <property type="entry name" value="HotDog_dom_sf"/>
</dbReference>
<evidence type="ECO:0000256" key="2">
    <source>
        <dbReference type="ARBA" id="ARBA00022801"/>
    </source>
</evidence>
<evidence type="ECO:0000256" key="1">
    <source>
        <dbReference type="ARBA" id="ARBA00010458"/>
    </source>
</evidence>
<dbReference type="EMBL" id="CP136864">
    <property type="protein sequence ID" value="WOJ92426.1"/>
    <property type="molecule type" value="Genomic_DNA"/>
</dbReference>
<proteinExistence type="inferred from homology"/>
<dbReference type="GO" id="GO:0047617">
    <property type="term" value="F:fatty acyl-CoA hydrolase activity"/>
    <property type="evidence" value="ECO:0007669"/>
    <property type="project" value="UniProtKB-EC"/>
</dbReference>
<evidence type="ECO:0000313" key="6">
    <source>
        <dbReference type="Proteomes" id="UP001626537"/>
    </source>
</evidence>
<organism evidence="5 6">
    <name type="scientific">Congregibacter variabilis</name>
    <dbReference type="NCBI Taxonomy" id="3081200"/>
    <lineage>
        <taxon>Bacteria</taxon>
        <taxon>Pseudomonadati</taxon>
        <taxon>Pseudomonadota</taxon>
        <taxon>Gammaproteobacteria</taxon>
        <taxon>Cellvibrionales</taxon>
        <taxon>Halieaceae</taxon>
        <taxon>Congregibacter</taxon>
    </lineage>
</organism>
<feature type="domain" description="HotDog ACOT-type" evidence="4">
    <location>
        <begin position="10"/>
        <end position="122"/>
    </location>
</feature>